<evidence type="ECO:0000256" key="1">
    <source>
        <dbReference type="SAM" id="MobiDB-lite"/>
    </source>
</evidence>
<dbReference type="EMBL" id="CP012672">
    <property type="protein sequence ID" value="AUX33862.1"/>
    <property type="molecule type" value="Genomic_DNA"/>
</dbReference>
<dbReference type="Proteomes" id="UP000295497">
    <property type="component" value="Chromosome"/>
</dbReference>
<name>A0A4V0NGP2_SORCE</name>
<evidence type="ECO:0000313" key="2">
    <source>
        <dbReference type="EMBL" id="AUX33862.1"/>
    </source>
</evidence>
<gene>
    <name evidence="2" type="ORF">SOCE836_060260</name>
</gene>
<protein>
    <submittedName>
        <fullName evidence="2">Uncharacterized protein</fullName>
    </submittedName>
</protein>
<evidence type="ECO:0000313" key="3">
    <source>
        <dbReference type="Proteomes" id="UP000295497"/>
    </source>
</evidence>
<sequence length="71" mass="6876">MKNGDESGVDGGTTSCPRYPPGRGCRTGADCTSGVCWSGACEAPTCSDGVKNGDETGIDCGGEGCAGPCPG</sequence>
<dbReference type="AlphaFoldDB" id="A0A4V0NGP2"/>
<proteinExistence type="predicted"/>
<reference evidence="2 3" key="1">
    <citation type="submission" date="2015-09" db="EMBL/GenBank/DDBJ databases">
        <title>Sorangium comparison.</title>
        <authorList>
            <person name="Zaburannyi N."/>
            <person name="Bunk B."/>
            <person name="Overmann J."/>
            <person name="Mueller R."/>
        </authorList>
    </citation>
    <scope>NUCLEOTIDE SEQUENCE [LARGE SCALE GENOMIC DNA]</scope>
    <source>
        <strain evidence="2 3">So ce836</strain>
    </source>
</reference>
<feature type="region of interest" description="Disordered" evidence="1">
    <location>
        <begin position="1"/>
        <end position="29"/>
    </location>
</feature>
<accession>A0A4V0NGP2</accession>
<organism evidence="2 3">
    <name type="scientific">Sorangium cellulosum</name>
    <name type="common">Polyangium cellulosum</name>
    <dbReference type="NCBI Taxonomy" id="56"/>
    <lineage>
        <taxon>Bacteria</taxon>
        <taxon>Pseudomonadati</taxon>
        <taxon>Myxococcota</taxon>
        <taxon>Polyangia</taxon>
        <taxon>Polyangiales</taxon>
        <taxon>Polyangiaceae</taxon>
        <taxon>Sorangium</taxon>
    </lineage>
</organism>